<proteinExistence type="predicted"/>
<dbReference type="GO" id="GO:0003676">
    <property type="term" value="F:nucleic acid binding"/>
    <property type="evidence" value="ECO:0007669"/>
    <property type="project" value="InterPro"/>
</dbReference>
<name>F8QIX9_SERL3</name>
<evidence type="ECO:0000313" key="3">
    <source>
        <dbReference type="Proteomes" id="UP000008063"/>
    </source>
</evidence>
<dbReference type="EMBL" id="GL945537">
    <property type="protein sequence ID" value="EGN91749.1"/>
    <property type="molecule type" value="Genomic_DNA"/>
</dbReference>
<dbReference type="Pfam" id="PF03184">
    <property type="entry name" value="DDE_1"/>
    <property type="match status" value="1"/>
</dbReference>
<sequence length="135" mass="15382">SGKPTLLVYNGHRSHLMTTMIDLAIKNQIHLLCLPPHTTHRLQPLDVGIFGPMQKAWYWHAELYTAKYGTSIAQQHVVKEYWEDYKSAFITNTVLQAWCKCGIYLFNLNAFTATNYAPSVSMLAVNHAPTLYPDN</sequence>
<dbReference type="OMA" id="HETHAIC"/>
<dbReference type="AlphaFoldDB" id="F8QIX9"/>
<accession>F8QIX9</accession>
<dbReference type="InterPro" id="IPR004875">
    <property type="entry name" value="DDE_SF_endonuclease_dom"/>
</dbReference>
<gene>
    <name evidence="2" type="ORF">SERLA73DRAFT_66912</name>
</gene>
<feature type="domain" description="DDE-1" evidence="1">
    <location>
        <begin position="4"/>
        <end position="59"/>
    </location>
</feature>
<dbReference type="OrthoDB" id="2646666at2759"/>
<keyword evidence="3" id="KW-1185">Reference proteome</keyword>
<evidence type="ECO:0000259" key="1">
    <source>
        <dbReference type="Pfam" id="PF03184"/>
    </source>
</evidence>
<protein>
    <recommendedName>
        <fullName evidence="1">DDE-1 domain-containing protein</fullName>
    </recommendedName>
</protein>
<feature type="non-terminal residue" evidence="2">
    <location>
        <position position="1"/>
    </location>
</feature>
<dbReference type="InParanoid" id="F8QIX9"/>
<dbReference type="STRING" id="936435.F8QIX9"/>
<evidence type="ECO:0000313" key="2">
    <source>
        <dbReference type="EMBL" id="EGN91749.1"/>
    </source>
</evidence>
<organism evidence="3">
    <name type="scientific">Serpula lacrymans var. lacrymans (strain S7.3)</name>
    <name type="common">Dry rot fungus</name>
    <dbReference type="NCBI Taxonomy" id="936435"/>
    <lineage>
        <taxon>Eukaryota</taxon>
        <taxon>Fungi</taxon>
        <taxon>Dikarya</taxon>
        <taxon>Basidiomycota</taxon>
        <taxon>Agaricomycotina</taxon>
        <taxon>Agaricomycetes</taxon>
        <taxon>Agaricomycetidae</taxon>
        <taxon>Boletales</taxon>
        <taxon>Coniophorineae</taxon>
        <taxon>Serpulaceae</taxon>
        <taxon>Serpula</taxon>
    </lineage>
</organism>
<dbReference type="Proteomes" id="UP000008063">
    <property type="component" value="Unassembled WGS sequence"/>
</dbReference>
<reference evidence="3" key="1">
    <citation type="journal article" date="2011" name="Science">
        <title>The plant cell wall-decomposing machinery underlies the functional diversity of forest fungi.</title>
        <authorList>
            <person name="Eastwood D.C."/>
            <person name="Floudas D."/>
            <person name="Binder M."/>
            <person name="Majcherczyk A."/>
            <person name="Schneider P."/>
            <person name="Aerts A."/>
            <person name="Asiegbu F.O."/>
            <person name="Baker S.E."/>
            <person name="Barry K."/>
            <person name="Bendiksby M."/>
            <person name="Blumentritt M."/>
            <person name="Coutinho P.M."/>
            <person name="Cullen D."/>
            <person name="de Vries R.P."/>
            <person name="Gathman A."/>
            <person name="Goodell B."/>
            <person name="Henrissat B."/>
            <person name="Ihrmark K."/>
            <person name="Kauserud H."/>
            <person name="Kohler A."/>
            <person name="LaButti K."/>
            <person name="Lapidus A."/>
            <person name="Lavin J.L."/>
            <person name="Lee Y.-H."/>
            <person name="Lindquist E."/>
            <person name="Lilly W."/>
            <person name="Lucas S."/>
            <person name="Morin E."/>
            <person name="Murat C."/>
            <person name="Oguiza J.A."/>
            <person name="Park J."/>
            <person name="Pisabarro A.G."/>
            <person name="Riley R."/>
            <person name="Rosling A."/>
            <person name="Salamov A."/>
            <person name="Schmidt O."/>
            <person name="Schmutz J."/>
            <person name="Skrede I."/>
            <person name="Stenlid J."/>
            <person name="Wiebenga A."/>
            <person name="Xie X."/>
            <person name="Kuees U."/>
            <person name="Hibbett D.S."/>
            <person name="Hoffmeister D."/>
            <person name="Hoegberg N."/>
            <person name="Martin F."/>
            <person name="Grigoriev I.V."/>
            <person name="Watkinson S.C."/>
        </authorList>
    </citation>
    <scope>NUCLEOTIDE SEQUENCE [LARGE SCALE GENOMIC DNA]</scope>
    <source>
        <strain evidence="3">strain S7.3</strain>
    </source>
</reference>
<dbReference type="HOGENOM" id="CLU_013929_2_4_1"/>